<evidence type="ECO:0000313" key="17">
    <source>
        <dbReference type="Proteomes" id="UP000759131"/>
    </source>
</evidence>
<dbReference type="GO" id="GO:0016705">
    <property type="term" value="F:oxidoreductase activity, acting on paired donors, with incorporation or reduction of molecular oxygen"/>
    <property type="evidence" value="ECO:0007669"/>
    <property type="project" value="InterPro"/>
</dbReference>
<reference evidence="16" key="1">
    <citation type="submission" date="2020-11" db="EMBL/GenBank/DDBJ databases">
        <authorList>
            <person name="Tran Van P."/>
        </authorList>
    </citation>
    <scope>NUCLEOTIDE SEQUENCE</scope>
</reference>
<evidence type="ECO:0000256" key="7">
    <source>
        <dbReference type="ARBA" id="ARBA00022723"/>
    </source>
</evidence>
<keyword evidence="8" id="KW-0256">Endoplasmic reticulum</keyword>
<evidence type="ECO:0000256" key="11">
    <source>
        <dbReference type="ARBA" id="ARBA00023004"/>
    </source>
</evidence>
<dbReference type="GO" id="GO:0020037">
    <property type="term" value="F:heme binding"/>
    <property type="evidence" value="ECO:0007669"/>
    <property type="project" value="InterPro"/>
</dbReference>
<dbReference type="PROSITE" id="PS00086">
    <property type="entry name" value="CYTOCHROME_P450"/>
    <property type="match status" value="1"/>
</dbReference>
<dbReference type="Gene3D" id="1.10.630.10">
    <property type="entry name" value="Cytochrome P450"/>
    <property type="match status" value="1"/>
</dbReference>
<comment type="similarity">
    <text evidence="5 15">Belongs to the cytochrome P450 family.</text>
</comment>
<comment type="function">
    <text evidence="2">May be involved in the metabolism of insect hormones and in the breakdown of synthetic insecticides.</text>
</comment>
<keyword evidence="9" id="KW-0492">Microsome</keyword>
<dbReference type="GO" id="GO:0004497">
    <property type="term" value="F:monooxygenase activity"/>
    <property type="evidence" value="ECO:0007669"/>
    <property type="project" value="UniProtKB-KW"/>
</dbReference>
<keyword evidence="13" id="KW-0472">Membrane</keyword>
<evidence type="ECO:0000256" key="4">
    <source>
        <dbReference type="ARBA" id="ARBA00004406"/>
    </source>
</evidence>
<evidence type="ECO:0000256" key="10">
    <source>
        <dbReference type="ARBA" id="ARBA00023002"/>
    </source>
</evidence>
<dbReference type="GO" id="GO:0005789">
    <property type="term" value="C:endoplasmic reticulum membrane"/>
    <property type="evidence" value="ECO:0007669"/>
    <property type="project" value="UniProtKB-SubCell"/>
</dbReference>
<evidence type="ECO:0000256" key="15">
    <source>
        <dbReference type="RuleBase" id="RU000461"/>
    </source>
</evidence>
<evidence type="ECO:0000256" key="5">
    <source>
        <dbReference type="ARBA" id="ARBA00010617"/>
    </source>
</evidence>
<keyword evidence="17" id="KW-1185">Reference proteome</keyword>
<evidence type="ECO:0000256" key="13">
    <source>
        <dbReference type="ARBA" id="ARBA00023136"/>
    </source>
</evidence>
<accession>A0A7R9KKT4</accession>
<organism evidence="16">
    <name type="scientific">Medioppia subpectinata</name>
    <dbReference type="NCBI Taxonomy" id="1979941"/>
    <lineage>
        <taxon>Eukaryota</taxon>
        <taxon>Metazoa</taxon>
        <taxon>Ecdysozoa</taxon>
        <taxon>Arthropoda</taxon>
        <taxon>Chelicerata</taxon>
        <taxon>Arachnida</taxon>
        <taxon>Acari</taxon>
        <taxon>Acariformes</taxon>
        <taxon>Sarcoptiformes</taxon>
        <taxon>Oribatida</taxon>
        <taxon>Brachypylina</taxon>
        <taxon>Oppioidea</taxon>
        <taxon>Oppiidae</taxon>
        <taxon>Medioppia</taxon>
    </lineage>
</organism>
<dbReference type="Pfam" id="PF00067">
    <property type="entry name" value="p450"/>
    <property type="match status" value="1"/>
</dbReference>
<dbReference type="GO" id="GO:0005506">
    <property type="term" value="F:iron ion binding"/>
    <property type="evidence" value="ECO:0007669"/>
    <property type="project" value="InterPro"/>
</dbReference>
<keyword evidence="10 15" id="KW-0560">Oxidoreductase</keyword>
<dbReference type="InterPro" id="IPR036396">
    <property type="entry name" value="Cyt_P450_sf"/>
</dbReference>
<dbReference type="EMBL" id="OC857047">
    <property type="protein sequence ID" value="CAD7624656.1"/>
    <property type="molecule type" value="Genomic_DNA"/>
</dbReference>
<dbReference type="OrthoDB" id="7779621at2759"/>
<dbReference type="Proteomes" id="UP000759131">
    <property type="component" value="Unassembled WGS sequence"/>
</dbReference>
<feature type="non-terminal residue" evidence="16">
    <location>
        <position position="1"/>
    </location>
</feature>
<evidence type="ECO:0000256" key="6">
    <source>
        <dbReference type="ARBA" id="ARBA00022617"/>
    </source>
</evidence>
<comment type="subcellular location">
    <subcellularLocation>
        <location evidence="4">Endoplasmic reticulum membrane</location>
        <topology evidence="4">Peripheral membrane protein</topology>
    </subcellularLocation>
    <subcellularLocation>
        <location evidence="3">Microsome membrane</location>
        <topology evidence="3">Peripheral membrane protein</topology>
    </subcellularLocation>
</comment>
<evidence type="ECO:0008006" key="18">
    <source>
        <dbReference type="Google" id="ProtNLM"/>
    </source>
</evidence>
<protein>
    <recommendedName>
        <fullName evidence="18">Cytochrome P450</fullName>
    </recommendedName>
</protein>
<proteinExistence type="inferred from homology"/>
<keyword evidence="6 14" id="KW-0349">Heme</keyword>
<dbReference type="EMBL" id="CAJPIZ010002472">
    <property type="protein sequence ID" value="CAG2105086.1"/>
    <property type="molecule type" value="Genomic_DNA"/>
</dbReference>
<gene>
    <name evidence="16" type="ORF">OSB1V03_LOCUS5097</name>
</gene>
<comment type="cofactor">
    <cofactor evidence="1 14">
        <name>heme</name>
        <dbReference type="ChEBI" id="CHEBI:30413"/>
    </cofactor>
</comment>
<evidence type="ECO:0000256" key="1">
    <source>
        <dbReference type="ARBA" id="ARBA00001971"/>
    </source>
</evidence>
<evidence type="ECO:0000313" key="16">
    <source>
        <dbReference type="EMBL" id="CAD7624656.1"/>
    </source>
</evidence>
<dbReference type="PRINTS" id="PR00465">
    <property type="entry name" value="EP450IV"/>
</dbReference>
<dbReference type="PANTHER" id="PTHR24292">
    <property type="entry name" value="CYTOCHROME P450"/>
    <property type="match status" value="1"/>
</dbReference>
<dbReference type="PANTHER" id="PTHR24292:SF54">
    <property type="entry name" value="CYP9F3-RELATED"/>
    <property type="match status" value="1"/>
</dbReference>
<dbReference type="InterPro" id="IPR001128">
    <property type="entry name" value="Cyt_P450"/>
</dbReference>
<sequence>KQNSSENYITEAEILANSWDYFTTGYETTATTLSFATYHLSLNPAVQQTLYDELRSWTERNGAIDYESLSKLPFLEAVVTETLRLDANTLRVGRMADQDYKLGDTGITLEKGQTVEIPIYAVHHSEDFYPDAEQFVPTRWLPENQDKLVPYTYLPFGAGHRSCIGMRFALMLVKLALAHVVLRYRFIPTANTDVPIRLKQSGLTHSPERVIVALEKRS</sequence>
<dbReference type="AlphaFoldDB" id="A0A7R9KKT4"/>
<keyword evidence="7 14" id="KW-0479">Metal-binding</keyword>
<evidence type="ECO:0000256" key="3">
    <source>
        <dbReference type="ARBA" id="ARBA00004174"/>
    </source>
</evidence>
<feature type="binding site" description="axial binding residue" evidence="14">
    <location>
        <position position="163"/>
    </location>
    <ligand>
        <name>heme</name>
        <dbReference type="ChEBI" id="CHEBI:30413"/>
    </ligand>
    <ligandPart>
        <name>Fe</name>
        <dbReference type="ChEBI" id="CHEBI:18248"/>
    </ligandPart>
</feature>
<dbReference type="InterPro" id="IPR050476">
    <property type="entry name" value="Insect_CytP450_Detox"/>
</dbReference>
<evidence type="ECO:0000256" key="9">
    <source>
        <dbReference type="ARBA" id="ARBA00022848"/>
    </source>
</evidence>
<dbReference type="InterPro" id="IPR017972">
    <property type="entry name" value="Cyt_P450_CS"/>
</dbReference>
<keyword evidence="12 15" id="KW-0503">Monooxygenase</keyword>
<evidence type="ECO:0000256" key="8">
    <source>
        <dbReference type="ARBA" id="ARBA00022824"/>
    </source>
</evidence>
<dbReference type="SUPFAM" id="SSF48264">
    <property type="entry name" value="Cytochrome P450"/>
    <property type="match status" value="1"/>
</dbReference>
<evidence type="ECO:0000256" key="2">
    <source>
        <dbReference type="ARBA" id="ARBA00003690"/>
    </source>
</evidence>
<evidence type="ECO:0000256" key="12">
    <source>
        <dbReference type="ARBA" id="ARBA00023033"/>
    </source>
</evidence>
<evidence type="ECO:0000256" key="14">
    <source>
        <dbReference type="PIRSR" id="PIRSR602403-1"/>
    </source>
</evidence>
<dbReference type="PRINTS" id="PR00385">
    <property type="entry name" value="P450"/>
</dbReference>
<dbReference type="InterPro" id="IPR002403">
    <property type="entry name" value="Cyt_P450_E_grp-IV"/>
</dbReference>
<name>A0A7R9KKT4_9ACAR</name>
<keyword evidence="11 14" id="KW-0408">Iron</keyword>